<accession>A0A1M5MIN4</accession>
<dbReference type="Pfam" id="PF00903">
    <property type="entry name" value="Glyoxalase"/>
    <property type="match status" value="1"/>
</dbReference>
<proteinExistence type="predicted"/>
<dbReference type="SUPFAM" id="SSF54593">
    <property type="entry name" value="Glyoxalase/Bleomycin resistance protein/Dihydroxybiphenyl dioxygenase"/>
    <property type="match status" value="1"/>
</dbReference>
<feature type="domain" description="VOC" evidence="1">
    <location>
        <begin position="4"/>
        <end position="128"/>
    </location>
</feature>
<name>A0A1M5MIN4_9FLAO</name>
<dbReference type="GO" id="GO:0051213">
    <property type="term" value="F:dioxygenase activity"/>
    <property type="evidence" value="ECO:0007669"/>
    <property type="project" value="UniProtKB-KW"/>
</dbReference>
<dbReference type="InterPro" id="IPR004360">
    <property type="entry name" value="Glyas_Fos-R_dOase_dom"/>
</dbReference>
<gene>
    <name evidence="2" type="ORF">SAMN05444148_0905</name>
</gene>
<dbReference type="STRING" id="1089305.SAMN05444148_0905"/>
<reference evidence="3" key="1">
    <citation type="submission" date="2016-11" db="EMBL/GenBank/DDBJ databases">
        <authorList>
            <person name="Varghese N."/>
            <person name="Submissions S."/>
        </authorList>
    </citation>
    <scope>NUCLEOTIDE SEQUENCE [LARGE SCALE GENOMIC DNA]</scope>
    <source>
        <strain evidence="3">DSM 25330</strain>
    </source>
</reference>
<protein>
    <submittedName>
        <fullName evidence="2">Catechol 2,3-dioxygenase</fullName>
    </submittedName>
</protein>
<keyword evidence="3" id="KW-1185">Reference proteome</keyword>
<organism evidence="2 3">
    <name type="scientific">Winogradskyella jejuensis</name>
    <dbReference type="NCBI Taxonomy" id="1089305"/>
    <lineage>
        <taxon>Bacteria</taxon>
        <taxon>Pseudomonadati</taxon>
        <taxon>Bacteroidota</taxon>
        <taxon>Flavobacteriia</taxon>
        <taxon>Flavobacteriales</taxon>
        <taxon>Flavobacteriaceae</taxon>
        <taxon>Winogradskyella</taxon>
    </lineage>
</organism>
<dbReference type="RefSeq" id="WP_073083628.1">
    <property type="nucleotide sequence ID" value="NZ_FQWS01000001.1"/>
</dbReference>
<dbReference type="PROSITE" id="PS51819">
    <property type="entry name" value="VOC"/>
    <property type="match status" value="1"/>
</dbReference>
<dbReference type="CDD" id="cd06587">
    <property type="entry name" value="VOC"/>
    <property type="match status" value="1"/>
</dbReference>
<dbReference type="OrthoDB" id="375220at2"/>
<evidence type="ECO:0000313" key="2">
    <source>
        <dbReference type="EMBL" id="SHG76972.1"/>
    </source>
</evidence>
<dbReference type="InterPro" id="IPR029068">
    <property type="entry name" value="Glyas_Bleomycin-R_OHBP_Dase"/>
</dbReference>
<dbReference type="InterPro" id="IPR037523">
    <property type="entry name" value="VOC_core"/>
</dbReference>
<evidence type="ECO:0000259" key="1">
    <source>
        <dbReference type="PROSITE" id="PS51819"/>
    </source>
</evidence>
<sequence>MIKGLYETHLFVENLERSIDFYKNTLGLKQCRFNNERRTSFFWIGDDKQYMLGLWEKPKELIDVRHFAFECEPDWVLNESVDFLKSRNIEYWNFLNDGTKDPMVFVWMPAISIYFCDPDGHYLEFIGILPGKPKSDSEKRVVTYEEWLKIKDE</sequence>
<dbReference type="EMBL" id="FQWS01000001">
    <property type="protein sequence ID" value="SHG76972.1"/>
    <property type="molecule type" value="Genomic_DNA"/>
</dbReference>
<keyword evidence="2" id="KW-0560">Oxidoreductase</keyword>
<dbReference type="Gene3D" id="3.10.180.10">
    <property type="entry name" value="2,3-Dihydroxybiphenyl 1,2-Dioxygenase, domain 1"/>
    <property type="match status" value="1"/>
</dbReference>
<dbReference type="AlphaFoldDB" id="A0A1M5MIN4"/>
<evidence type="ECO:0000313" key="3">
    <source>
        <dbReference type="Proteomes" id="UP000184522"/>
    </source>
</evidence>
<keyword evidence="2" id="KW-0223">Dioxygenase</keyword>
<dbReference type="Proteomes" id="UP000184522">
    <property type="component" value="Unassembled WGS sequence"/>
</dbReference>